<proteinExistence type="predicted"/>
<organism evidence="1 2">
    <name type="scientific">Dovyalis caffra</name>
    <dbReference type="NCBI Taxonomy" id="77055"/>
    <lineage>
        <taxon>Eukaryota</taxon>
        <taxon>Viridiplantae</taxon>
        <taxon>Streptophyta</taxon>
        <taxon>Embryophyta</taxon>
        <taxon>Tracheophyta</taxon>
        <taxon>Spermatophyta</taxon>
        <taxon>Magnoliopsida</taxon>
        <taxon>eudicotyledons</taxon>
        <taxon>Gunneridae</taxon>
        <taxon>Pentapetalae</taxon>
        <taxon>rosids</taxon>
        <taxon>fabids</taxon>
        <taxon>Malpighiales</taxon>
        <taxon>Salicaceae</taxon>
        <taxon>Flacourtieae</taxon>
        <taxon>Dovyalis</taxon>
    </lineage>
</organism>
<dbReference type="AlphaFoldDB" id="A0AAV1R409"/>
<reference evidence="1 2" key="1">
    <citation type="submission" date="2024-01" db="EMBL/GenBank/DDBJ databases">
        <authorList>
            <person name="Waweru B."/>
        </authorList>
    </citation>
    <scope>NUCLEOTIDE SEQUENCE [LARGE SCALE GENOMIC DNA]</scope>
</reference>
<protein>
    <submittedName>
        <fullName evidence="1">Uncharacterized protein</fullName>
    </submittedName>
</protein>
<evidence type="ECO:0000313" key="1">
    <source>
        <dbReference type="EMBL" id="CAK7327740.1"/>
    </source>
</evidence>
<evidence type="ECO:0000313" key="2">
    <source>
        <dbReference type="Proteomes" id="UP001314170"/>
    </source>
</evidence>
<sequence length="101" mass="11757">MLVGGCLRLYYGLYGGYVVGYKEATWGELACVVACMLARRKRLKEKYVRYYKVLSFVALRTMVVGESEGGFQAYELEPVRVGLWEEFRITRRFVRGLLERL</sequence>
<dbReference type="Proteomes" id="UP001314170">
    <property type="component" value="Unassembled WGS sequence"/>
</dbReference>
<keyword evidence="2" id="KW-1185">Reference proteome</keyword>
<name>A0AAV1R409_9ROSI</name>
<comment type="caution">
    <text evidence="1">The sequence shown here is derived from an EMBL/GenBank/DDBJ whole genome shotgun (WGS) entry which is preliminary data.</text>
</comment>
<gene>
    <name evidence="1" type="ORF">DCAF_LOCUS5456</name>
</gene>
<accession>A0AAV1R409</accession>
<dbReference type="EMBL" id="CAWUPB010000858">
    <property type="protein sequence ID" value="CAK7327740.1"/>
    <property type="molecule type" value="Genomic_DNA"/>
</dbReference>